<sequence length="178" mass="20775">MTIKYKKLTKDEVRLSLFSNFNRYQEVKKCWRKDNGEWILKEICFTEQWGPDEYKYLVKCLKNTIETGGTVFGAFKKNVLVGFASLENHLFGTKNEYLQLSNIHISYENRGMRIGKRLFYLVCERAIEMGAKKLYISAHSAEETQAFYKALGCIEAKEYNEALVSQEPCDCQLEYSLL</sequence>
<dbReference type="STRING" id="373903.Hore_00330"/>
<dbReference type="EMBL" id="CP001098">
    <property type="protein sequence ID" value="ACL68795.1"/>
    <property type="molecule type" value="Genomic_DNA"/>
</dbReference>
<dbReference type="RefSeq" id="WP_012634994.1">
    <property type="nucleotide sequence ID" value="NC_011899.1"/>
</dbReference>
<feature type="domain" description="N-acetyltransferase" evidence="1">
    <location>
        <begin position="16"/>
        <end position="170"/>
    </location>
</feature>
<gene>
    <name evidence="2" type="ordered locus">Hore_00330</name>
</gene>
<dbReference type="InterPro" id="IPR016181">
    <property type="entry name" value="Acyl_CoA_acyltransferase"/>
</dbReference>
<evidence type="ECO:0000313" key="2">
    <source>
        <dbReference type="EMBL" id="ACL68795.1"/>
    </source>
</evidence>
<reference evidence="2 3" key="1">
    <citation type="journal article" date="2009" name="PLoS ONE">
        <title>Genome analysis of the anaerobic thermohalophilic bacterium Halothermothrix orenii.</title>
        <authorList>
            <person name="Mavromatis K."/>
            <person name="Ivanova N."/>
            <person name="Anderson I."/>
            <person name="Lykidis A."/>
            <person name="Hooper S.D."/>
            <person name="Sun H."/>
            <person name="Kunin V."/>
            <person name="Lapidus A."/>
            <person name="Hugenholtz P."/>
            <person name="Patel B."/>
            <person name="Kyrpides N.C."/>
        </authorList>
    </citation>
    <scope>NUCLEOTIDE SEQUENCE [LARGE SCALE GENOMIC DNA]</scope>
    <source>
        <strain evidence="3">H 168 / OCM 544 / DSM 9562</strain>
    </source>
</reference>
<dbReference type="PROSITE" id="PS51186">
    <property type="entry name" value="GNAT"/>
    <property type="match status" value="1"/>
</dbReference>
<name>B8D041_HALOH</name>
<dbReference type="Proteomes" id="UP000000719">
    <property type="component" value="Chromosome"/>
</dbReference>
<keyword evidence="3" id="KW-1185">Reference proteome</keyword>
<proteinExistence type="predicted"/>
<evidence type="ECO:0000259" key="1">
    <source>
        <dbReference type="PROSITE" id="PS51186"/>
    </source>
</evidence>
<keyword evidence="2" id="KW-0808">Transferase</keyword>
<organism evidence="2 3">
    <name type="scientific">Halothermothrix orenii (strain H 168 / OCM 544 / DSM 9562)</name>
    <dbReference type="NCBI Taxonomy" id="373903"/>
    <lineage>
        <taxon>Bacteria</taxon>
        <taxon>Bacillati</taxon>
        <taxon>Bacillota</taxon>
        <taxon>Clostridia</taxon>
        <taxon>Halanaerobiales</taxon>
        <taxon>Halothermotrichaceae</taxon>
        <taxon>Halothermothrix</taxon>
    </lineage>
</organism>
<protein>
    <submittedName>
        <fullName evidence="2">GCN5-related N-acetyltransferase</fullName>
    </submittedName>
</protein>
<dbReference type="GO" id="GO:0016747">
    <property type="term" value="F:acyltransferase activity, transferring groups other than amino-acyl groups"/>
    <property type="evidence" value="ECO:0007669"/>
    <property type="project" value="InterPro"/>
</dbReference>
<dbReference type="HOGENOM" id="CLU_130337_0_0_9"/>
<dbReference type="Pfam" id="PF00583">
    <property type="entry name" value="Acetyltransf_1"/>
    <property type="match status" value="1"/>
</dbReference>
<accession>B8D041</accession>
<dbReference type="KEGG" id="hor:Hore_00330"/>
<dbReference type="Gene3D" id="3.40.630.30">
    <property type="match status" value="1"/>
</dbReference>
<evidence type="ECO:0000313" key="3">
    <source>
        <dbReference type="Proteomes" id="UP000000719"/>
    </source>
</evidence>
<dbReference type="CDD" id="cd04301">
    <property type="entry name" value="NAT_SF"/>
    <property type="match status" value="1"/>
</dbReference>
<dbReference type="AlphaFoldDB" id="B8D041"/>
<dbReference type="InterPro" id="IPR000182">
    <property type="entry name" value="GNAT_dom"/>
</dbReference>
<dbReference type="SUPFAM" id="SSF55729">
    <property type="entry name" value="Acyl-CoA N-acyltransferases (Nat)"/>
    <property type="match status" value="1"/>
</dbReference>
<dbReference type="eggNOG" id="COG0456">
    <property type="taxonomic scope" value="Bacteria"/>
</dbReference>